<feature type="region of interest" description="Disordered" evidence="1">
    <location>
        <begin position="425"/>
        <end position="488"/>
    </location>
</feature>
<dbReference type="Pfam" id="PF25896">
    <property type="entry name" value="HTH_AT3G52170"/>
    <property type="match status" value="1"/>
</dbReference>
<feature type="compositionally biased region" description="Low complexity" evidence="1">
    <location>
        <begin position="426"/>
        <end position="441"/>
    </location>
</feature>
<feature type="domain" description="AT3G52170-like helix-turn-helix" evidence="2">
    <location>
        <begin position="31"/>
        <end position="79"/>
    </location>
</feature>
<protein>
    <recommendedName>
        <fullName evidence="2">AT3G52170-like helix-turn-helix domain-containing protein</fullName>
    </recommendedName>
</protein>
<feature type="region of interest" description="Disordered" evidence="1">
    <location>
        <begin position="318"/>
        <end position="337"/>
    </location>
</feature>
<accession>A0A484MUP7</accession>
<dbReference type="AlphaFoldDB" id="A0A484MUP7"/>
<dbReference type="PANTHER" id="PTHR34568">
    <property type="entry name" value="RRM DOMAIN-CONTAINING PROTEIN"/>
    <property type="match status" value="1"/>
</dbReference>
<proteinExistence type="predicted"/>
<gene>
    <name evidence="3" type="ORF">CCAM_LOCUS34356</name>
</gene>
<dbReference type="Proteomes" id="UP000595140">
    <property type="component" value="Unassembled WGS sequence"/>
</dbReference>
<sequence length="535" mass="59199">MHLLKGAWAGHTFSVSACNDSGGRKARIRRSKEERKSMAETFIKTYQKSNNGNFPSLTLTHKNVGGSFYTVREIVREIIQENRVLGPATFPSEEQNEEIPFLSFPVEPQSSLSLKDAMHCQSTINGDVLDSNGQLHSSRFSKQQSDDEQVVVVTSSDLIGQGRLEDEQPSQYIVKSAGSDGRGLTAEKVEASLEPLYIEASSVKESVRETKEFKVSNTGPTLNQSDDEQVVVVTSDIIEHGKLEEEQYPYHIVKSSESNERCLTVETFERSQEPMYIESSLVKETVGETGELEVSNAGPTHSQSDDDQVVVATTDITTQDRLEDEQPSHYNVNSSESDGRCLMVEKVEASQEPMHINSSSVKESEGETEVEVSKAGPTCKIADVLVEKFPLRPISMAFDDWDEKLISQTNGLTLEVNADMMKEAVESSLESSSTSSTATATDIKLMDSSSETKIQEVEWSTESNREEEEEGDSSSSMKVEKKGKKYHLSPSSLPLDRINLETWKGTAAETSTKHENNPLLALFKSFISAIVNLLH</sequence>
<name>A0A484MUP7_9ASTE</name>
<dbReference type="EMBL" id="OOIL02004591">
    <property type="protein sequence ID" value="VFQ92580.1"/>
    <property type="molecule type" value="Genomic_DNA"/>
</dbReference>
<dbReference type="PROSITE" id="PS51257">
    <property type="entry name" value="PROKAR_LIPOPROTEIN"/>
    <property type="match status" value="1"/>
</dbReference>
<organism evidence="3 4">
    <name type="scientific">Cuscuta campestris</name>
    <dbReference type="NCBI Taxonomy" id="132261"/>
    <lineage>
        <taxon>Eukaryota</taxon>
        <taxon>Viridiplantae</taxon>
        <taxon>Streptophyta</taxon>
        <taxon>Embryophyta</taxon>
        <taxon>Tracheophyta</taxon>
        <taxon>Spermatophyta</taxon>
        <taxon>Magnoliopsida</taxon>
        <taxon>eudicotyledons</taxon>
        <taxon>Gunneridae</taxon>
        <taxon>Pentapetalae</taxon>
        <taxon>asterids</taxon>
        <taxon>lamiids</taxon>
        <taxon>Solanales</taxon>
        <taxon>Convolvulaceae</taxon>
        <taxon>Cuscuteae</taxon>
        <taxon>Cuscuta</taxon>
        <taxon>Cuscuta subgen. Grammica</taxon>
        <taxon>Cuscuta sect. Cleistogrammica</taxon>
    </lineage>
</organism>
<dbReference type="PANTHER" id="PTHR34568:SF1">
    <property type="entry name" value="DNA BINDING PROTEIN"/>
    <property type="match status" value="1"/>
</dbReference>
<dbReference type="InterPro" id="IPR058941">
    <property type="entry name" value="HTH_AT3G52170-like"/>
</dbReference>
<dbReference type="OrthoDB" id="787154at2759"/>
<evidence type="ECO:0000256" key="1">
    <source>
        <dbReference type="SAM" id="MobiDB-lite"/>
    </source>
</evidence>
<reference evidence="3 4" key="1">
    <citation type="submission" date="2018-04" db="EMBL/GenBank/DDBJ databases">
        <authorList>
            <person name="Vogel A."/>
        </authorList>
    </citation>
    <scope>NUCLEOTIDE SEQUENCE [LARGE SCALE GENOMIC DNA]</scope>
</reference>
<evidence type="ECO:0000259" key="2">
    <source>
        <dbReference type="Pfam" id="PF25896"/>
    </source>
</evidence>
<evidence type="ECO:0000313" key="3">
    <source>
        <dbReference type="EMBL" id="VFQ92580.1"/>
    </source>
</evidence>
<dbReference type="InterPro" id="IPR058942">
    <property type="entry name" value="AT3G52170-like"/>
</dbReference>
<keyword evidence="4" id="KW-1185">Reference proteome</keyword>
<feature type="compositionally biased region" description="Basic and acidic residues" evidence="1">
    <location>
        <begin position="318"/>
        <end position="327"/>
    </location>
</feature>
<evidence type="ECO:0000313" key="4">
    <source>
        <dbReference type="Proteomes" id="UP000595140"/>
    </source>
</evidence>
<feature type="region of interest" description="Disordered" evidence="1">
    <location>
        <begin position="288"/>
        <end position="310"/>
    </location>
</feature>